<keyword evidence="1" id="KW-0812">Transmembrane</keyword>
<comment type="caution">
    <text evidence="3">The sequence shown here is derived from an EMBL/GenBank/DDBJ whole genome shotgun (WGS) entry which is preliminary data.</text>
</comment>
<dbReference type="OrthoDB" id="1461976at2759"/>
<organism evidence="3 4">
    <name type="scientific">Grifola frondosa</name>
    <name type="common">Maitake</name>
    <name type="synonym">Polyporus frondosus</name>
    <dbReference type="NCBI Taxonomy" id="5627"/>
    <lineage>
        <taxon>Eukaryota</taxon>
        <taxon>Fungi</taxon>
        <taxon>Dikarya</taxon>
        <taxon>Basidiomycota</taxon>
        <taxon>Agaricomycotina</taxon>
        <taxon>Agaricomycetes</taxon>
        <taxon>Polyporales</taxon>
        <taxon>Grifolaceae</taxon>
        <taxon>Grifola</taxon>
    </lineage>
</organism>
<keyword evidence="1" id="KW-1133">Transmembrane helix</keyword>
<dbReference type="Pfam" id="PF00487">
    <property type="entry name" value="FA_desaturase"/>
    <property type="match status" value="1"/>
</dbReference>
<evidence type="ECO:0000313" key="3">
    <source>
        <dbReference type="EMBL" id="OBZ66477.1"/>
    </source>
</evidence>
<dbReference type="STRING" id="5627.A0A1C7LQZ1"/>
<evidence type="ECO:0000256" key="1">
    <source>
        <dbReference type="SAM" id="Phobius"/>
    </source>
</evidence>
<feature type="transmembrane region" description="Helical" evidence="1">
    <location>
        <begin position="251"/>
        <end position="270"/>
    </location>
</feature>
<dbReference type="GO" id="GO:0006629">
    <property type="term" value="P:lipid metabolic process"/>
    <property type="evidence" value="ECO:0007669"/>
    <property type="project" value="InterPro"/>
</dbReference>
<accession>A0A1C7LQZ1</accession>
<dbReference type="Proteomes" id="UP000092993">
    <property type="component" value="Unassembled WGS sequence"/>
</dbReference>
<evidence type="ECO:0000259" key="2">
    <source>
        <dbReference type="Pfam" id="PF00487"/>
    </source>
</evidence>
<feature type="transmembrane region" description="Helical" evidence="1">
    <location>
        <begin position="98"/>
        <end position="118"/>
    </location>
</feature>
<dbReference type="InterPro" id="IPR005804">
    <property type="entry name" value="FA_desaturase_dom"/>
</dbReference>
<gene>
    <name evidence="3" type="primary">FAD12_0</name>
    <name evidence="3" type="ORF">A0H81_13623</name>
</gene>
<dbReference type="CDD" id="cd03507">
    <property type="entry name" value="Delta12-FADS-like"/>
    <property type="match status" value="1"/>
</dbReference>
<dbReference type="InterPro" id="IPR012171">
    <property type="entry name" value="Fatty_acid_desaturase"/>
</dbReference>
<keyword evidence="1" id="KW-0472">Membrane</keyword>
<name>A0A1C7LQZ1_GRIFR</name>
<dbReference type="AlphaFoldDB" id="A0A1C7LQZ1"/>
<proteinExistence type="predicted"/>
<feature type="transmembrane region" description="Helical" evidence="1">
    <location>
        <begin position="130"/>
        <end position="152"/>
    </location>
</feature>
<feature type="domain" description="Fatty acid desaturase" evidence="2">
    <location>
        <begin position="101"/>
        <end position="374"/>
    </location>
</feature>
<sequence>MDVLLQRFLHRFFRDSPEYEARKRQSQFSPPVISIKDVHAAVPRHLFEKSTFKSLFYVGRHLSLTLAFYIFATRIDSLSGSLCKVFDFHGISSSTMQFVLWALYWFWQSVSFAGIWTLGHECGHDALSPYPVVNAILGIGLHSFVLTPYFAWRITHRTHHKGTNHLERDETYIPPTRVDFKLPAAEVATKMNYKDMIEETPAFTLFKMVIRQFLGFQLYLIHNRKGNPKYPKWTSHYKPSSKLFKSEDRSLIIISDISIATMLVLLGVWINRTSFSNVWRLYFIPWVWAHNWIVTFTYLQHSDPTVPYYRNREWTFTRGALATVDRPIFGWVGRFFWHGIAHDHIAHHFFVSIPFYNLPEVTKAIKPVLGDNYYYDSTPTIYALWRSFTQCTFVEPEGEVVFFKNQQGKALREFLGTVQDSGSSASEDAE</sequence>
<dbReference type="OMA" id="NPKYPPW"/>
<protein>
    <submittedName>
        <fullName evidence="3">Delta(12) fatty acid desaturase</fullName>
    </submittedName>
</protein>
<reference evidence="3 4" key="1">
    <citation type="submission" date="2016-03" db="EMBL/GenBank/DDBJ databases">
        <title>Whole genome sequencing of Grifola frondosa 9006-11.</title>
        <authorList>
            <person name="Min B."/>
            <person name="Park H."/>
            <person name="Kim J.-G."/>
            <person name="Cho H."/>
            <person name="Oh Y.-L."/>
            <person name="Kong W.-S."/>
            <person name="Choi I.-G."/>
        </authorList>
    </citation>
    <scope>NUCLEOTIDE SEQUENCE [LARGE SCALE GENOMIC DNA]</scope>
    <source>
        <strain evidence="3 4">9006-11</strain>
    </source>
</reference>
<dbReference type="EMBL" id="LUGG01000031">
    <property type="protein sequence ID" value="OBZ66477.1"/>
    <property type="molecule type" value="Genomic_DNA"/>
</dbReference>
<keyword evidence="4" id="KW-1185">Reference proteome</keyword>
<dbReference type="GO" id="GO:0016491">
    <property type="term" value="F:oxidoreductase activity"/>
    <property type="evidence" value="ECO:0007669"/>
    <property type="project" value="InterPro"/>
</dbReference>
<dbReference type="PANTHER" id="PTHR32100">
    <property type="entry name" value="OMEGA-6 FATTY ACID DESATURASE, CHLOROPLASTIC"/>
    <property type="match status" value="1"/>
</dbReference>
<evidence type="ECO:0000313" key="4">
    <source>
        <dbReference type="Proteomes" id="UP000092993"/>
    </source>
</evidence>